<feature type="compositionally biased region" description="Polar residues" evidence="15">
    <location>
        <begin position="972"/>
        <end position="990"/>
    </location>
</feature>
<dbReference type="Pfam" id="PF17772">
    <property type="entry name" value="zf-MYST"/>
    <property type="match status" value="1"/>
</dbReference>
<dbReference type="GO" id="GO:0004402">
    <property type="term" value="F:histone acetyltransferase activity"/>
    <property type="evidence" value="ECO:0007669"/>
    <property type="project" value="InterPro"/>
</dbReference>
<dbReference type="FunFam" id="3.30.60.60:FF:000001">
    <property type="entry name" value="Histone acetyltransferase"/>
    <property type="match status" value="1"/>
</dbReference>
<evidence type="ECO:0000313" key="19">
    <source>
        <dbReference type="Proteomes" id="UP000219338"/>
    </source>
</evidence>
<feature type="compositionally biased region" description="Polar residues" evidence="15">
    <location>
        <begin position="1232"/>
        <end position="1249"/>
    </location>
</feature>
<feature type="compositionally biased region" description="Polar residues" evidence="15">
    <location>
        <begin position="864"/>
        <end position="875"/>
    </location>
</feature>
<evidence type="ECO:0000256" key="11">
    <source>
        <dbReference type="PIRSR" id="PIRSR602717-51"/>
    </source>
</evidence>
<keyword evidence="6 12" id="KW-0863">Zinc-finger</keyword>
<dbReference type="Gene3D" id="1.10.10.10">
    <property type="entry name" value="Winged helix-like DNA-binding domain superfamily/Winged helix DNA-binding domain"/>
    <property type="match status" value="1"/>
</dbReference>
<dbReference type="PANTHER" id="PTHR10615">
    <property type="entry name" value="HISTONE ACETYLTRANSFERASE"/>
    <property type="match status" value="1"/>
</dbReference>
<dbReference type="InterPro" id="IPR036388">
    <property type="entry name" value="WH-like_DNA-bd_sf"/>
</dbReference>
<dbReference type="GO" id="GO:0006357">
    <property type="term" value="P:regulation of transcription by RNA polymerase II"/>
    <property type="evidence" value="ECO:0007669"/>
    <property type="project" value="TreeGrafter"/>
</dbReference>
<evidence type="ECO:0000256" key="7">
    <source>
        <dbReference type="ARBA" id="ARBA00022833"/>
    </source>
</evidence>
<feature type="region of interest" description="Disordered" evidence="15">
    <location>
        <begin position="228"/>
        <end position="276"/>
    </location>
</feature>
<dbReference type="InterPro" id="IPR001965">
    <property type="entry name" value="Znf_PHD"/>
</dbReference>
<evidence type="ECO:0000256" key="8">
    <source>
        <dbReference type="ARBA" id="ARBA00022853"/>
    </source>
</evidence>
<comment type="similarity">
    <text evidence="2 13">Belongs to the MYST (SAS/MOZ) family.</text>
</comment>
<evidence type="ECO:0000256" key="3">
    <source>
        <dbReference type="ARBA" id="ARBA00013184"/>
    </source>
</evidence>
<feature type="region of interest" description="Disordered" evidence="15">
    <location>
        <begin position="1511"/>
        <end position="1544"/>
    </location>
</feature>
<dbReference type="InterPro" id="IPR050603">
    <property type="entry name" value="MYST_HAT"/>
</dbReference>
<reference evidence="19" key="1">
    <citation type="journal article" date="2017" name="Nat. Ecol. Evol.">
        <title>Genome expansion and lineage-specific genetic innovations in the forest pathogenic fungi Armillaria.</title>
        <authorList>
            <person name="Sipos G."/>
            <person name="Prasanna A.N."/>
            <person name="Walter M.C."/>
            <person name="O'Connor E."/>
            <person name="Balint B."/>
            <person name="Krizsan K."/>
            <person name="Kiss B."/>
            <person name="Hess J."/>
            <person name="Varga T."/>
            <person name="Slot J."/>
            <person name="Riley R."/>
            <person name="Boka B."/>
            <person name="Rigling D."/>
            <person name="Barry K."/>
            <person name="Lee J."/>
            <person name="Mihaltcheva S."/>
            <person name="LaButti K."/>
            <person name="Lipzen A."/>
            <person name="Waldron R."/>
            <person name="Moloney N.M."/>
            <person name="Sperisen C."/>
            <person name="Kredics L."/>
            <person name="Vagvoelgyi C."/>
            <person name="Patrignani A."/>
            <person name="Fitzpatrick D."/>
            <person name="Nagy I."/>
            <person name="Doyle S."/>
            <person name="Anderson J.B."/>
            <person name="Grigoriev I.V."/>
            <person name="Gueldener U."/>
            <person name="Muensterkoetter M."/>
            <person name="Nagy L.G."/>
        </authorList>
    </citation>
    <scope>NUCLEOTIDE SEQUENCE [LARGE SCALE GENOMIC DNA]</scope>
    <source>
        <strain evidence="19">C18/9</strain>
    </source>
</reference>
<keyword evidence="14" id="KW-0175">Coiled coil</keyword>
<feature type="active site" description="Proton donor/acceptor" evidence="11">
    <location>
        <position position="640"/>
    </location>
</feature>
<evidence type="ECO:0000256" key="9">
    <source>
        <dbReference type="ARBA" id="ARBA00022990"/>
    </source>
</evidence>
<name>A0A284QU90_ARMOS</name>
<feature type="compositionally biased region" description="Low complexity" evidence="15">
    <location>
        <begin position="1586"/>
        <end position="1598"/>
    </location>
</feature>
<gene>
    <name evidence="18" type="ORF">ARMOST_03377</name>
</gene>
<sequence>MQGLAYTKAVVLDGETPNECGTPVSNFDDIPIDPALGGPARVPSHVSVEQSTIAVDNSTFSHGPQEYLPYSQGPQGDPFAQPPPAYFTVPETQTRLSPPPTKRRRKEVIRELICRTCSGNDNQNSAGDPERMLSCGECGHSGKSLSVHPSCMKNFVVTRPDILYSVKWACPDCKKCEICQKKGRGNRMLFCDVCDRGWHMYCMDPPVEEDPEGAWYCPQCVDLMPQHATPYEQPSSPLPHREPSVASSSRSHAASNNGHAKSRSTGRGKGKAPAVITDDSEFDVEVDVETPIATGRPVRNKRPTKRKAAQSRNEDYSEDEVTLSARQPKRRRTEVSSATAPTSSLPRLTFRFSTQQKGKGKEREEEEKGMFDDFLLPEQRDTMKTTIDGSDRQRFDRTRQLAEAKLAARVPPPPTSASEEAESSSVLHPTRLRLAALANQTAPIPGPSASPGPPTPTPLLPGSGPRVKTIHIGGYDVKTWYDAPFSEEYSCIPDGKLWICEFCLKYMKSKFGYNRHRMKCKARHPPGDEIYRDGDISLFEVDGRKNKIYCQNLCLLSKMFLDHKSLFYDVEPFLFYVIAQVDDDGARFIGYFSKEKCSVKDYNLSCIMTLPTRQRQGWGNFLIDFSYLLSKKEQRLGSPEKPLSSLGALGYKSYWTLSLMRYLENGPENPRLEDISAATSMTMEDVYNTLVQQEMITVLEEDNLVAKPSPGQSIKINRRKTGGARNNVARRLQRATTKEEPKPKGPFVPPLRYEIRWDAEKVDRALSHWESKGQLKVKPEKLKWSPYLLTRESKAEMQEGAKEAENEGSAADAMAVGLALFDDDVTPADDILPVMSTEAEASPVDLFADDTDIVVETRARSKAKSTTPTPSQPSKKATGRRKVAKGIASISAPIQEEPTSEVDDMDVPPPSPSPTEPGSQSNGVPVVSPVSPPAEGVPVPMVDPLDRPAALTRRQNRRVTVNGNGVDDEESFPQSLVATMSTAYSQNGDLDSSVAATPRRQIQPNGNVDNPAPPKKRGRPKKNPPESESKRVEEPREKTAKSSKKAAALMVTIPGTGNRVTRQRTAKEMNASPANEEAAIATVPASPQPEPIEGPKHESEMTVQVEKLEPAPLPEATTISSLPGDRPAVVNGDDAEEATTVGKGEHEDDVKYEEVGTPLTSLTSRQSVPSDDTLFVVGAGMKTVGDLEEEDADADYDPDVEMEVQPSSEPLVLGQFERRAERLNDGRAIQPSMATQNEAGSMQYTITPSDSRRDGGLDGSAPFQSHQSLGQALGTHLPPSAYHPQRSSDYRISPSPSPIHPHHPHAHPHPHHPHPQNGGASSSSSFTSQTSPTMSLKRKLVDGAQQQLSMQKRRRDAEDSVVDGFDGGQGAKHWTDEEKSKLFNWLMGPGQDDHWNSLRATKNSCLRECSLQVFGSKKTYQALKGCYERNFNLFKQIYAFESWHSHQLNGGIVSINGLSEADRLKEYERRLQGAKKAGCDVGNITARTIDHWHRVGWYQLFYTRWHGDPATTRPSVQRVGSAANGAGPVGDDPDPVDVDDSGIDFDSNLAALSSSHEPLTFINAPPAPSPATIPPPPPPPPPIPLSPHSSHTNHTNSTAVEPHGNIALSQGMLNAFMQFLQIQTQTGKMKLDYLRRREEREEKESSQRRELERLRIEREQAEFEHTKQTANLKQKADRAIALLENPNVDPSVKAAAGDYLKKVFTAD</sequence>
<dbReference type="InterPro" id="IPR040706">
    <property type="entry name" value="Zf-MYST"/>
</dbReference>
<dbReference type="OrthoDB" id="787137at2759"/>
<evidence type="ECO:0000256" key="13">
    <source>
        <dbReference type="RuleBase" id="RU361211"/>
    </source>
</evidence>
<dbReference type="GO" id="GO:0005634">
    <property type="term" value="C:nucleus"/>
    <property type="evidence" value="ECO:0007669"/>
    <property type="project" value="UniProtKB-SubCell"/>
</dbReference>
<feature type="compositionally biased region" description="Acidic residues" evidence="15">
    <location>
        <begin position="1531"/>
        <end position="1543"/>
    </location>
</feature>
<feature type="region of interest" description="Disordered" evidence="15">
    <location>
        <begin position="1560"/>
        <end position="1601"/>
    </location>
</feature>
<proteinExistence type="inferred from homology"/>
<dbReference type="Pfam" id="PF00628">
    <property type="entry name" value="PHD"/>
    <property type="match status" value="1"/>
</dbReference>
<feature type="region of interest" description="Disordered" evidence="15">
    <location>
        <begin position="407"/>
        <end position="426"/>
    </location>
</feature>
<protein>
    <recommendedName>
        <fullName evidence="3 13">Histone acetyltransferase</fullName>
        <ecNumber evidence="3 13">2.3.1.48</ecNumber>
    </recommendedName>
</protein>
<feature type="compositionally biased region" description="Basic residues" evidence="15">
    <location>
        <begin position="260"/>
        <end position="270"/>
    </location>
</feature>
<feature type="compositionally biased region" description="Pro residues" evidence="15">
    <location>
        <begin position="1565"/>
        <end position="1585"/>
    </location>
</feature>
<dbReference type="SUPFAM" id="SSF57903">
    <property type="entry name" value="FYVE/PHD zinc finger"/>
    <property type="match status" value="1"/>
</dbReference>
<feature type="domain" description="PHD-type" evidence="16">
    <location>
        <begin position="173"/>
        <end position="223"/>
    </location>
</feature>
<evidence type="ECO:0000259" key="16">
    <source>
        <dbReference type="PROSITE" id="PS50016"/>
    </source>
</evidence>
<dbReference type="Gene3D" id="3.30.40.10">
    <property type="entry name" value="Zinc/RING finger domain, C3HC4 (zinc finger)"/>
    <property type="match status" value="1"/>
</dbReference>
<feature type="compositionally biased region" description="Basic residues" evidence="15">
    <location>
        <begin position="298"/>
        <end position="309"/>
    </location>
</feature>
<evidence type="ECO:0000256" key="12">
    <source>
        <dbReference type="PROSITE-ProRule" id="PRU00146"/>
    </source>
</evidence>
<evidence type="ECO:0000256" key="5">
    <source>
        <dbReference type="ARBA" id="ARBA00022723"/>
    </source>
</evidence>
<evidence type="ECO:0000256" key="4">
    <source>
        <dbReference type="ARBA" id="ARBA00022679"/>
    </source>
</evidence>
<feature type="compositionally biased region" description="Low complexity" evidence="15">
    <location>
        <begin position="916"/>
        <end position="940"/>
    </location>
</feature>
<accession>A0A284QU90</accession>
<dbReference type="Pfam" id="PF01853">
    <property type="entry name" value="MOZ_SAS"/>
    <property type="match status" value="1"/>
</dbReference>
<dbReference type="Gene3D" id="3.40.630.30">
    <property type="match status" value="1"/>
</dbReference>
<comment type="catalytic activity">
    <reaction evidence="13">
        <text>L-lysyl-[protein] + acetyl-CoA = N(6)-acetyl-L-lysyl-[protein] + CoA + H(+)</text>
        <dbReference type="Rhea" id="RHEA:45948"/>
        <dbReference type="Rhea" id="RHEA-COMP:9752"/>
        <dbReference type="Rhea" id="RHEA-COMP:10731"/>
        <dbReference type="ChEBI" id="CHEBI:15378"/>
        <dbReference type="ChEBI" id="CHEBI:29969"/>
        <dbReference type="ChEBI" id="CHEBI:57287"/>
        <dbReference type="ChEBI" id="CHEBI:57288"/>
        <dbReference type="ChEBI" id="CHEBI:61930"/>
        <dbReference type="EC" id="2.3.1.48"/>
    </reaction>
</comment>
<dbReference type="GO" id="GO:0008270">
    <property type="term" value="F:zinc ion binding"/>
    <property type="evidence" value="ECO:0007669"/>
    <property type="project" value="UniProtKB-KW"/>
</dbReference>
<feature type="region of interest" description="Disordered" evidence="15">
    <location>
        <begin position="294"/>
        <end position="344"/>
    </location>
</feature>
<dbReference type="InterPro" id="IPR016181">
    <property type="entry name" value="Acyl_CoA_acyltransferase"/>
</dbReference>
<dbReference type="Gene3D" id="3.30.60.60">
    <property type="entry name" value="N-acetyl transferase-like"/>
    <property type="match status" value="1"/>
</dbReference>
<feature type="compositionally biased region" description="Basic and acidic residues" evidence="15">
    <location>
        <begin position="1143"/>
        <end position="1154"/>
    </location>
</feature>
<dbReference type="PROSITE" id="PS50016">
    <property type="entry name" value="ZF_PHD_2"/>
    <property type="match status" value="1"/>
</dbReference>
<keyword evidence="19" id="KW-1185">Reference proteome</keyword>
<feature type="compositionally biased region" description="Basic and acidic residues" evidence="15">
    <location>
        <begin position="1023"/>
        <end position="1040"/>
    </location>
</feature>
<dbReference type="PANTHER" id="PTHR10615:SF161">
    <property type="entry name" value="HISTONE ACETYLTRANSFERASE KAT7"/>
    <property type="match status" value="1"/>
</dbReference>
<feature type="domain" description="MYST-type HAT" evidence="17">
    <location>
        <begin position="462"/>
        <end position="786"/>
    </location>
</feature>
<keyword evidence="10 13" id="KW-0539">Nucleus</keyword>
<dbReference type="GO" id="GO:0031507">
    <property type="term" value="P:heterochromatin formation"/>
    <property type="evidence" value="ECO:0007669"/>
    <property type="project" value="UniProtKB-ARBA"/>
</dbReference>
<evidence type="ECO:0000256" key="15">
    <source>
        <dbReference type="SAM" id="MobiDB-lite"/>
    </source>
</evidence>
<dbReference type="Proteomes" id="UP000219338">
    <property type="component" value="Unassembled WGS sequence"/>
</dbReference>
<dbReference type="InterPro" id="IPR013083">
    <property type="entry name" value="Znf_RING/FYVE/PHD"/>
</dbReference>
<keyword evidence="4" id="KW-0808">Transferase</keyword>
<feature type="compositionally biased region" description="Polar residues" evidence="15">
    <location>
        <begin position="335"/>
        <end position="344"/>
    </location>
</feature>
<evidence type="ECO:0000313" key="18">
    <source>
        <dbReference type="EMBL" id="SJL00065.1"/>
    </source>
</evidence>
<keyword evidence="8" id="KW-0156">Chromatin regulator</keyword>
<dbReference type="GO" id="GO:0003682">
    <property type="term" value="F:chromatin binding"/>
    <property type="evidence" value="ECO:0007669"/>
    <property type="project" value="TreeGrafter"/>
</dbReference>
<keyword evidence="5" id="KW-0479">Metal-binding</keyword>
<evidence type="ECO:0000256" key="6">
    <source>
        <dbReference type="ARBA" id="ARBA00022771"/>
    </source>
</evidence>
<dbReference type="InterPro" id="IPR019787">
    <property type="entry name" value="Znf_PHD-finger"/>
</dbReference>
<comment type="subcellular location">
    <subcellularLocation>
        <location evidence="1 13">Nucleus</location>
    </subcellularLocation>
</comment>
<feature type="compositionally biased region" description="Basic residues" evidence="15">
    <location>
        <begin position="1300"/>
        <end position="1314"/>
    </location>
</feature>
<dbReference type="GO" id="GO:1990467">
    <property type="term" value="C:NuA3a histone acetyltransferase complex"/>
    <property type="evidence" value="ECO:0007669"/>
    <property type="project" value="TreeGrafter"/>
</dbReference>
<keyword evidence="9" id="KW-0007">Acetylation</keyword>
<evidence type="ECO:0000256" key="14">
    <source>
        <dbReference type="SAM" id="Coils"/>
    </source>
</evidence>
<dbReference type="GO" id="GO:0003712">
    <property type="term" value="F:transcription coregulator activity"/>
    <property type="evidence" value="ECO:0007669"/>
    <property type="project" value="TreeGrafter"/>
</dbReference>
<feature type="coiled-coil region" evidence="14">
    <location>
        <begin position="1634"/>
        <end position="1671"/>
    </location>
</feature>
<feature type="compositionally biased region" description="Low complexity" evidence="15">
    <location>
        <begin position="1321"/>
        <end position="1335"/>
    </location>
</feature>
<dbReference type="OMA" id="PHINYIN"/>
<evidence type="ECO:0000256" key="2">
    <source>
        <dbReference type="ARBA" id="ARBA00010107"/>
    </source>
</evidence>
<feature type="region of interest" description="Disordered" evidence="15">
    <location>
        <begin position="858"/>
        <end position="1166"/>
    </location>
</feature>
<dbReference type="PROSITE" id="PS51726">
    <property type="entry name" value="MYST_HAT"/>
    <property type="match status" value="1"/>
</dbReference>
<feature type="region of interest" description="Disordered" evidence="15">
    <location>
        <begin position="1222"/>
        <end position="1373"/>
    </location>
</feature>
<feature type="compositionally biased region" description="Low complexity" evidence="15">
    <location>
        <begin position="244"/>
        <end position="255"/>
    </location>
</feature>
<dbReference type="SMART" id="SM00249">
    <property type="entry name" value="PHD"/>
    <property type="match status" value="2"/>
</dbReference>
<dbReference type="InterPro" id="IPR011011">
    <property type="entry name" value="Znf_FYVE_PHD"/>
</dbReference>
<dbReference type="EMBL" id="FUEG01000002">
    <property type="protein sequence ID" value="SJL00065.1"/>
    <property type="molecule type" value="Genomic_DNA"/>
</dbReference>
<evidence type="ECO:0000259" key="17">
    <source>
        <dbReference type="PROSITE" id="PS51726"/>
    </source>
</evidence>
<dbReference type="FunFam" id="3.40.630.30:FF:000001">
    <property type="entry name" value="Histone acetyltransferase"/>
    <property type="match status" value="1"/>
</dbReference>
<dbReference type="STRING" id="47428.A0A284QU90"/>
<dbReference type="EC" id="2.3.1.48" evidence="3 13"/>
<organism evidence="18 19">
    <name type="scientific">Armillaria ostoyae</name>
    <name type="common">Armillaria root rot fungus</name>
    <dbReference type="NCBI Taxonomy" id="47428"/>
    <lineage>
        <taxon>Eukaryota</taxon>
        <taxon>Fungi</taxon>
        <taxon>Dikarya</taxon>
        <taxon>Basidiomycota</taxon>
        <taxon>Agaricomycotina</taxon>
        <taxon>Agaricomycetes</taxon>
        <taxon>Agaricomycetidae</taxon>
        <taxon>Agaricales</taxon>
        <taxon>Marasmiineae</taxon>
        <taxon>Physalacriaceae</taxon>
        <taxon>Armillaria</taxon>
    </lineage>
</organism>
<keyword evidence="7" id="KW-0862">Zinc</keyword>
<dbReference type="SUPFAM" id="SSF55729">
    <property type="entry name" value="Acyl-CoA N-acyltransferases (Nat)"/>
    <property type="match status" value="1"/>
</dbReference>
<evidence type="ECO:0000256" key="10">
    <source>
        <dbReference type="ARBA" id="ARBA00023242"/>
    </source>
</evidence>
<evidence type="ECO:0000256" key="1">
    <source>
        <dbReference type="ARBA" id="ARBA00004123"/>
    </source>
</evidence>
<dbReference type="InterPro" id="IPR002717">
    <property type="entry name" value="HAT_MYST-type"/>
</dbReference>